<proteinExistence type="predicted"/>
<dbReference type="EMBL" id="OBEH01000003">
    <property type="protein sequence ID" value="SNZ00635.1"/>
    <property type="molecule type" value="Genomic_DNA"/>
</dbReference>
<dbReference type="Pfam" id="PF14054">
    <property type="entry name" value="DUF4249"/>
    <property type="match status" value="1"/>
</dbReference>
<reference evidence="2" key="1">
    <citation type="submission" date="2017-09" db="EMBL/GenBank/DDBJ databases">
        <authorList>
            <person name="Varghese N."/>
            <person name="Submissions S."/>
        </authorList>
    </citation>
    <scope>NUCLEOTIDE SEQUENCE [LARGE SCALE GENOMIC DNA]</scope>
    <source>
        <strain evidence="2">DSM 25885</strain>
    </source>
</reference>
<gene>
    <name evidence="1" type="ORF">SAMN06265377_2460</name>
</gene>
<accession>A0A285MTX0</accession>
<dbReference type="RefSeq" id="WP_097046074.1">
    <property type="nucleotide sequence ID" value="NZ_OBEH01000003.1"/>
</dbReference>
<sequence>MKKFIPFLFFVFALISCEDVVQIDVPQEEPRLIINGIIRVDESKVFVPVEIKVTETNNFFGETPVTQLENALIIYGQPNPDAPELLDNLATSALAESPPGSGIYIPDPTFDVDQRIQTASLLPNTIFTLLIDHKGRSYAARTPYSKTTPIDNLVQGDETLFDEDDTEIKITFTDALDEDNYYVFDFGFGEFLALEDEFIDGQQFEFSYFYQKDLEPNQEVEISIMGADQQFFNYMNLLVEQTQNDGGVFETPAATVRGNMFDVTDLDNIDLLDNVEQPNIFPLGYFAVVQEYKQAITIQQ</sequence>
<organism evidence="1 2">
    <name type="scientific">Flagellimonas pacifica</name>
    <dbReference type="NCBI Taxonomy" id="1247520"/>
    <lineage>
        <taxon>Bacteria</taxon>
        <taxon>Pseudomonadati</taxon>
        <taxon>Bacteroidota</taxon>
        <taxon>Flavobacteriia</taxon>
        <taxon>Flavobacteriales</taxon>
        <taxon>Flavobacteriaceae</taxon>
        <taxon>Flagellimonas</taxon>
    </lineage>
</organism>
<dbReference type="Proteomes" id="UP000219048">
    <property type="component" value="Unassembled WGS sequence"/>
</dbReference>
<dbReference type="OrthoDB" id="1430047at2"/>
<evidence type="ECO:0000313" key="2">
    <source>
        <dbReference type="Proteomes" id="UP000219048"/>
    </source>
</evidence>
<keyword evidence="2" id="KW-1185">Reference proteome</keyword>
<name>A0A285MTX0_9FLAO</name>
<evidence type="ECO:0008006" key="3">
    <source>
        <dbReference type="Google" id="ProtNLM"/>
    </source>
</evidence>
<evidence type="ECO:0000313" key="1">
    <source>
        <dbReference type="EMBL" id="SNZ00635.1"/>
    </source>
</evidence>
<dbReference type="AlphaFoldDB" id="A0A285MTX0"/>
<protein>
    <recommendedName>
        <fullName evidence="3">DUF4249 domain-containing protein</fullName>
    </recommendedName>
</protein>
<dbReference type="InterPro" id="IPR025345">
    <property type="entry name" value="DUF4249"/>
</dbReference>
<dbReference type="PROSITE" id="PS51257">
    <property type="entry name" value="PROKAR_LIPOPROTEIN"/>
    <property type="match status" value="1"/>
</dbReference>